<proteinExistence type="predicted"/>
<dbReference type="SUPFAM" id="SSF46689">
    <property type="entry name" value="Homeodomain-like"/>
    <property type="match status" value="1"/>
</dbReference>
<dbReference type="PANTHER" id="PTHR32071:SF29">
    <property type="entry name" value="PHOSPHOGLYCERATE TRANSPORT SYSTEM TRANSCRIPTIONAL REGULATORY PROTEIN PGTA"/>
    <property type="match status" value="1"/>
</dbReference>
<dbReference type="Gene3D" id="3.40.50.300">
    <property type="entry name" value="P-loop containing nucleotide triphosphate hydrolases"/>
    <property type="match status" value="1"/>
</dbReference>
<dbReference type="InterPro" id="IPR002197">
    <property type="entry name" value="HTH_Fis"/>
</dbReference>
<dbReference type="GO" id="GO:0005524">
    <property type="term" value="F:ATP binding"/>
    <property type="evidence" value="ECO:0007669"/>
    <property type="project" value="UniProtKB-KW"/>
</dbReference>
<dbReference type="InterPro" id="IPR027417">
    <property type="entry name" value="P-loop_NTPase"/>
</dbReference>
<dbReference type="KEGG" id="rtg:NCTC13098_03670"/>
<gene>
    <name evidence="10" type="primary">dctD</name>
    <name evidence="10" type="ORF">NCTC13098_03670</name>
</gene>
<dbReference type="Gene3D" id="3.40.50.2300">
    <property type="match status" value="1"/>
</dbReference>
<evidence type="ECO:0000256" key="4">
    <source>
        <dbReference type="ARBA" id="ARBA00023012"/>
    </source>
</evidence>
<keyword evidence="5" id="KW-0805">Transcription regulation</keyword>
<dbReference type="Pfam" id="PF14532">
    <property type="entry name" value="Sigma54_activ_2"/>
    <property type="match status" value="1"/>
</dbReference>
<evidence type="ECO:0000313" key="10">
    <source>
        <dbReference type="EMBL" id="VDR27304.1"/>
    </source>
</evidence>
<keyword evidence="3" id="KW-0067">ATP-binding</keyword>
<accession>A0A3P8IYZ1</accession>
<dbReference type="InterPro" id="IPR009057">
    <property type="entry name" value="Homeodomain-like_sf"/>
</dbReference>
<dbReference type="Proteomes" id="UP000274346">
    <property type="component" value="Chromosome"/>
</dbReference>
<organism evidence="10 11">
    <name type="scientific">Raoultella terrigena</name>
    <name type="common">Klebsiella terrigena</name>
    <dbReference type="NCBI Taxonomy" id="577"/>
    <lineage>
        <taxon>Bacteria</taxon>
        <taxon>Pseudomonadati</taxon>
        <taxon>Pseudomonadota</taxon>
        <taxon>Gammaproteobacteria</taxon>
        <taxon>Enterobacterales</taxon>
        <taxon>Enterobacteriaceae</taxon>
        <taxon>Klebsiella/Raoultella group</taxon>
        <taxon>Raoultella</taxon>
    </lineage>
</organism>
<evidence type="ECO:0000256" key="2">
    <source>
        <dbReference type="ARBA" id="ARBA00022741"/>
    </source>
</evidence>
<dbReference type="EMBL" id="LR131271">
    <property type="protein sequence ID" value="VDR27304.1"/>
    <property type="molecule type" value="Genomic_DNA"/>
</dbReference>
<feature type="domain" description="Sigma-54 factor interaction" evidence="8">
    <location>
        <begin position="142"/>
        <end position="341"/>
    </location>
</feature>
<evidence type="ECO:0000256" key="7">
    <source>
        <dbReference type="PROSITE-ProRule" id="PRU00169"/>
    </source>
</evidence>
<keyword evidence="1 7" id="KW-0597">Phosphoprotein</keyword>
<sequence length="414" mass="47070">MLTPQHNILLIDDDSDVLDAYAQLLTEAGHRVYACRDPLMAQDLVSEEWAGIVLSDVCMPHCSGIDLLKILLKHDPHLPVMLITGHGDVPMAVDAVKKGAWDFLQKPVNPEQLLGLVDKALAQRQAQVVRRQWQKEQLEDNLIGRSEWVMQVRHRLRQLAETDIAVYLHGERGTGRTLAACYMHRLSSRHAQPIIFGDILEDQDAPLNEWIAQAQGGTLVLRNIEFLTQAQQHMLAHLQGQDVLPFRLVGIGLQPPIAMAGNNRIIPDLYYCFAMTQQHCPPLSQRLDDIEPLFLHYLQQACLRLNNPVPELPPALAKKLIARPWPNNVRELANAAKLFAVGVMPLADIPNPMLHAVEPVQLDQRVEDYERQIIVEALNIHQGRINDVSEYLQIPRKKLYLRMKKFGLDKHHYR</sequence>
<dbReference type="SUPFAM" id="SSF52540">
    <property type="entry name" value="P-loop containing nucleoside triphosphate hydrolases"/>
    <property type="match status" value="1"/>
</dbReference>
<evidence type="ECO:0000256" key="5">
    <source>
        <dbReference type="ARBA" id="ARBA00023015"/>
    </source>
</evidence>
<name>A0A3P8IYZ1_RAOTE</name>
<dbReference type="InterPro" id="IPR058031">
    <property type="entry name" value="AAA_lid_NorR"/>
</dbReference>
<dbReference type="GO" id="GO:0043565">
    <property type="term" value="F:sequence-specific DNA binding"/>
    <property type="evidence" value="ECO:0007669"/>
    <property type="project" value="InterPro"/>
</dbReference>
<dbReference type="Gene3D" id="1.10.8.60">
    <property type="match status" value="1"/>
</dbReference>
<dbReference type="GO" id="GO:0006355">
    <property type="term" value="P:regulation of DNA-templated transcription"/>
    <property type="evidence" value="ECO:0007669"/>
    <property type="project" value="InterPro"/>
</dbReference>
<dbReference type="SMART" id="SM00448">
    <property type="entry name" value="REC"/>
    <property type="match status" value="1"/>
</dbReference>
<dbReference type="SUPFAM" id="SSF52172">
    <property type="entry name" value="CheY-like"/>
    <property type="match status" value="1"/>
</dbReference>
<dbReference type="Gene3D" id="1.10.10.60">
    <property type="entry name" value="Homeodomain-like"/>
    <property type="match status" value="1"/>
</dbReference>
<feature type="domain" description="Response regulatory" evidence="9">
    <location>
        <begin position="7"/>
        <end position="121"/>
    </location>
</feature>
<dbReference type="GO" id="GO:0000160">
    <property type="term" value="P:phosphorelay signal transduction system"/>
    <property type="evidence" value="ECO:0007669"/>
    <property type="project" value="UniProtKB-KW"/>
</dbReference>
<dbReference type="Pfam" id="PF02954">
    <property type="entry name" value="HTH_8"/>
    <property type="match status" value="1"/>
</dbReference>
<dbReference type="PROSITE" id="PS50110">
    <property type="entry name" value="RESPONSE_REGULATORY"/>
    <property type="match status" value="1"/>
</dbReference>
<feature type="modified residue" description="4-aspartylphosphate" evidence="7">
    <location>
        <position position="56"/>
    </location>
</feature>
<dbReference type="Pfam" id="PF25601">
    <property type="entry name" value="AAA_lid_14"/>
    <property type="match status" value="1"/>
</dbReference>
<protein>
    <submittedName>
        <fullName evidence="10">C4-dicarboxylate transport transcriptional regulatory protein dctD</fullName>
    </submittedName>
</protein>
<dbReference type="AlphaFoldDB" id="A0A3P8IYZ1"/>
<keyword evidence="2" id="KW-0547">Nucleotide-binding</keyword>
<keyword evidence="6" id="KW-0804">Transcription</keyword>
<dbReference type="NCBIfam" id="NF047793">
    <property type="entry name" value="ResRegPgtA"/>
    <property type="match status" value="1"/>
</dbReference>
<reference evidence="10 11" key="1">
    <citation type="submission" date="2018-12" db="EMBL/GenBank/DDBJ databases">
        <authorList>
            <consortium name="Pathogen Informatics"/>
        </authorList>
    </citation>
    <scope>NUCLEOTIDE SEQUENCE [LARGE SCALE GENOMIC DNA]</scope>
    <source>
        <strain evidence="10 11">NCTC13098</strain>
    </source>
</reference>
<dbReference type="InterPro" id="IPR002078">
    <property type="entry name" value="Sigma_54_int"/>
</dbReference>
<dbReference type="FunFam" id="3.40.50.2300:FF:000018">
    <property type="entry name" value="DNA-binding transcriptional regulator NtrC"/>
    <property type="match status" value="1"/>
</dbReference>
<evidence type="ECO:0000259" key="9">
    <source>
        <dbReference type="PROSITE" id="PS50110"/>
    </source>
</evidence>
<dbReference type="PROSITE" id="PS50045">
    <property type="entry name" value="SIGMA54_INTERACT_4"/>
    <property type="match status" value="1"/>
</dbReference>
<evidence type="ECO:0000256" key="6">
    <source>
        <dbReference type="ARBA" id="ARBA00023163"/>
    </source>
</evidence>
<dbReference type="PANTHER" id="PTHR32071">
    <property type="entry name" value="TRANSCRIPTIONAL REGULATORY PROTEIN"/>
    <property type="match status" value="1"/>
</dbReference>
<dbReference type="InterPro" id="IPR011006">
    <property type="entry name" value="CheY-like_superfamily"/>
</dbReference>
<evidence type="ECO:0000256" key="1">
    <source>
        <dbReference type="ARBA" id="ARBA00022553"/>
    </source>
</evidence>
<evidence type="ECO:0000259" key="8">
    <source>
        <dbReference type="PROSITE" id="PS50045"/>
    </source>
</evidence>
<evidence type="ECO:0000256" key="3">
    <source>
        <dbReference type="ARBA" id="ARBA00022840"/>
    </source>
</evidence>
<keyword evidence="4" id="KW-0902">Two-component regulatory system</keyword>
<dbReference type="InterPro" id="IPR001789">
    <property type="entry name" value="Sig_transdc_resp-reg_receiver"/>
</dbReference>
<evidence type="ECO:0000313" key="11">
    <source>
        <dbReference type="Proteomes" id="UP000274346"/>
    </source>
</evidence>
<dbReference type="Pfam" id="PF00072">
    <property type="entry name" value="Response_reg"/>
    <property type="match status" value="1"/>
</dbReference>